<dbReference type="AlphaFoldDB" id="A0A175W9N8"/>
<organism evidence="1 2">
    <name type="scientific">Madurella mycetomatis</name>
    <dbReference type="NCBI Taxonomy" id="100816"/>
    <lineage>
        <taxon>Eukaryota</taxon>
        <taxon>Fungi</taxon>
        <taxon>Dikarya</taxon>
        <taxon>Ascomycota</taxon>
        <taxon>Pezizomycotina</taxon>
        <taxon>Sordariomycetes</taxon>
        <taxon>Sordariomycetidae</taxon>
        <taxon>Sordariales</taxon>
        <taxon>Sordariales incertae sedis</taxon>
        <taxon>Madurella</taxon>
    </lineage>
</organism>
<dbReference type="EMBL" id="LCTW02000060">
    <property type="protein sequence ID" value="KXX80397.1"/>
    <property type="molecule type" value="Genomic_DNA"/>
</dbReference>
<comment type="caution">
    <text evidence="1">The sequence shown here is derived from an EMBL/GenBank/DDBJ whole genome shotgun (WGS) entry which is preliminary data.</text>
</comment>
<proteinExistence type="predicted"/>
<dbReference type="Proteomes" id="UP000078237">
    <property type="component" value="Unassembled WGS sequence"/>
</dbReference>
<reference evidence="1 2" key="1">
    <citation type="journal article" date="2016" name="Genome Announc.">
        <title>Genome Sequence of Madurella mycetomatis mm55, Isolated from a Human Mycetoma Case in Sudan.</title>
        <authorList>
            <person name="Smit S."/>
            <person name="Derks M.F."/>
            <person name="Bervoets S."/>
            <person name="Fahal A."/>
            <person name="van Leeuwen W."/>
            <person name="van Belkum A."/>
            <person name="van de Sande W.W."/>
        </authorList>
    </citation>
    <scope>NUCLEOTIDE SEQUENCE [LARGE SCALE GENOMIC DNA]</scope>
    <source>
        <strain evidence="2">mm55</strain>
    </source>
</reference>
<name>A0A175W9N8_9PEZI</name>
<gene>
    <name evidence="1" type="ORF">MMYC01_204599</name>
</gene>
<accession>A0A175W9N8</accession>
<evidence type="ECO:0000313" key="2">
    <source>
        <dbReference type="Proteomes" id="UP000078237"/>
    </source>
</evidence>
<dbReference type="VEuPathDB" id="FungiDB:MMYC01_204599"/>
<dbReference type="OrthoDB" id="5358334at2759"/>
<sequence length="84" mass="9506">MGLVKLLITPWSTSAYTTPDIWVVSPGEHVTDQPIVREKNTIYTLVRNSGAMAVADVQTTIYAIEPPEVRDNGFWAPAWRLHRR</sequence>
<keyword evidence="2" id="KW-1185">Reference proteome</keyword>
<protein>
    <submittedName>
        <fullName evidence="1">Uncharacterized protein</fullName>
    </submittedName>
</protein>
<evidence type="ECO:0000313" key="1">
    <source>
        <dbReference type="EMBL" id="KXX80397.1"/>
    </source>
</evidence>